<keyword evidence="1" id="KW-0812">Transmembrane</keyword>
<feature type="transmembrane region" description="Helical" evidence="1">
    <location>
        <begin position="49"/>
        <end position="68"/>
    </location>
</feature>
<dbReference type="OrthoDB" id="273247at2"/>
<keyword evidence="1" id="KW-0472">Membrane</keyword>
<sequence length="147" mass="16293">MPESSPPHRQPEVFPSAIDRWLILVVTVGPLIATAAGIHTWLHGNPNDAAMLFLAGAFALLLTLLFMLPCRYTLSDDTLAIRCGLIVFHVPVNEITDLRPTSTLLSGPALSLRRVEIKTRNRRYIVSPRDRERFISTLRAAANLPDA</sequence>
<protein>
    <recommendedName>
        <fullName evidence="2">Uncharacterized protein YyaB-like PH domain-containing protein</fullName>
    </recommendedName>
</protein>
<feature type="domain" description="Uncharacterized protein YyaB-like PH" evidence="2">
    <location>
        <begin position="70"/>
        <end position="140"/>
    </location>
</feature>
<accession>A0A5C6FS62</accession>
<evidence type="ECO:0000313" key="4">
    <source>
        <dbReference type="Proteomes" id="UP000316476"/>
    </source>
</evidence>
<dbReference type="InterPro" id="IPR009589">
    <property type="entry name" value="PH_YyaB-like"/>
</dbReference>
<evidence type="ECO:0000256" key="1">
    <source>
        <dbReference type="SAM" id="Phobius"/>
    </source>
</evidence>
<gene>
    <name evidence="3" type="ORF">V7x_06080</name>
</gene>
<organism evidence="3 4">
    <name type="scientific">Crateriforma conspicua</name>
    <dbReference type="NCBI Taxonomy" id="2527996"/>
    <lineage>
        <taxon>Bacteria</taxon>
        <taxon>Pseudomonadati</taxon>
        <taxon>Planctomycetota</taxon>
        <taxon>Planctomycetia</taxon>
        <taxon>Planctomycetales</taxon>
        <taxon>Planctomycetaceae</taxon>
        <taxon>Crateriforma</taxon>
    </lineage>
</organism>
<dbReference type="AlphaFoldDB" id="A0A5C6FS62"/>
<dbReference type="Pfam" id="PF06713">
    <property type="entry name" value="bPH_4"/>
    <property type="match status" value="1"/>
</dbReference>
<evidence type="ECO:0000313" key="3">
    <source>
        <dbReference type="EMBL" id="TWU65064.1"/>
    </source>
</evidence>
<evidence type="ECO:0000259" key="2">
    <source>
        <dbReference type="Pfam" id="PF06713"/>
    </source>
</evidence>
<proteinExistence type="predicted"/>
<feature type="transmembrane region" description="Helical" evidence="1">
    <location>
        <begin position="21"/>
        <end position="43"/>
    </location>
</feature>
<dbReference type="RefSeq" id="WP_146410668.1">
    <property type="nucleotide sequence ID" value="NZ_SJPZ01000001.1"/>
</dbReference>
<keyword evidence="1" id="KW-1133">Transmembrane helix</keyword>
<comment type="caution">
    <text evidence="3">The sequence shown here is derived from an EMBL/GenBank/DDBJ whole genome shotgun (WGS) entry which is preliminary data.</text>
</comment>
<dbReference type="Proteomes" id="UP000316476">
    <property type="component" value="Unassembled WGS sequence"/>
</dbReference>
<dbReference type="GO" id="GO:0030153">
    <property type="term" value="P:bacteriocin immunity"/>
    <property type="evidence" value="ECO:0007669"/>
    <property type="project" value="InterPro"/>
</dbReference>
<name>A0A5C6FS62_9PLAN</name>
<dbReference type="EMBL" id="SJPZ01000001">
    <property type="protein sequence ID" value="TWU65064.1"/>
    <property type="molecule type" value="Genomic_DNA"/>
</dbReference>
<reference evidence="3 4" key="1">
    <citation type="submission" date="2019-02" db="EMBL/GenBank/DDBJ databases">
        <title>Deep-cultivation of Planctomycetes and their phenomic and genomic characterization uncovers novel biology.</title>
        <authorList>
            <person name="Wiegand S."/>
            <person name="Jogler M."/>
            <person name="Boedeker C."/>
            <person name="Pinto D."/>
            <person name="Vollmers J."/>
            <person name="Rivas-Marin E."/>
            <person name="Kohn T."/>
            <person name="Peeters S.H."/>
            <person name="Heuer A."/>
            <person name="Rast P."/>
            <person name="Oberbeckmann S."/>
            <person name="Bunk B."/>
            <person name="Jeske O."/>
            <person name="Meyerdierks A."/>
            <person name="Storesund J.E."/>
            <person name="Kallscheuer N."/>
            <person name="Luecker S."/>
            <person name="Lage O.M."/>
            <person name="Pohl T."/>
            <person name="Merkel B.J."/>
            <person name="Hornburger P."/>
            <person name="Mueller R.-W."/>
            <person name="Bruemmer F."/>
            <person name="Labrenz M."/>
            <person name="Spormann A.M."/>
            <person name="Op Den Camp H."/>
            <person name="Overmann J."/>
            <person name="Amann R."/>
            <person name="Jetten M.S.M."/>
            <person name="Mascher T."/>
            <person name="Medema M.H."/>
            <person name="Devos D.P."/>
            <person name="Kaster A.-K."/>
            <person name="Ovreas L."/>
            <person name="Rohde M."/>
            <person name="Galperin M.Y."/>
            <person name="Jogler C."/>
        </authorList>
    </citation>
    <scope>NUCLEOTIDE SEQUENCE [LARGE SCALE GENOMIC DNA]</scope>
    <source>
        <strain evidence="3 4">V7</strain>
    </source>
</reference>